<dbReference type="Proteomes" id="UP000664807">
    <property type="component" value="Unassembled WGS sequence"/>
</dbReference>
<name>A0ABS3FAK5_9FLAO</name>
<dbReference type="Gene3D" id="1.10.443.10">
    <property type="entry name" value="Intergrase catalytic core"/>
    <property type="match status" value="1"/>
</dbReference>
<dbReference type="InterPro" id="IPR013762">
    <property type="entry name" value="Integrase-like_cat_sf"/>
</dbReference>
<reference evidence="6 7" key="1">
    <citation type="submission" date="2021-03" db="EMBL/GenBank/DDBJ databases">
        <title>Muricauda lutimaris sp. nov. and Muricauda ruestringensis sp. nov, two marine members of the Flavobacteriaceae isolated from deep sea sediments of Western Pacific.</title>
        <authorList>
            <person name="Zhao S."/>
            <person name="Liu R."/>
        </authorList>
    </citation>
    <scope>NUCLEOTIDE SEQUENCE [LARGE SCALE GENOMIC DNA]</scope>
    <source>
        <strain evidence="6 7">BC31-3-A3</strain>
    </source>
</reference>
<dbReference type="EMBL" id="JAFLNM010000001">
    <property type="protein sequence ID" value="MBO0340183.1"/>
    <property type="molecule type" value="Genomic_DNA"/>
</dbReference>
<feature type="region of interest" description="Disordered" evidence="4">
    <location>
        <begin position="405"/>
        <end position="436"/>
    </location>
</feature>
<comment type="caution">
    <text evidence="6">The sequence shown here is derived from an EMBL/GenBank/DDBJ whole genome shotgun (WGS) entry which is preliminary data.</text>
</comment>
<comment type="similarity">
    <text evidence="1">Belongs to the 'phage' integrase family.</text>
</comment>
<keyword evidence="2" id="KW-0238">DNA-binding</keyword>
<evidence type="ECO:0000256" key="1">
    <source>
        <dbReference type="ARBA" id="ARBA00008857"/>
    </source>
</evidence>
<proteinExistence type="inferred from homology"/>
<dbReference type="InterPro" id="IPR035386">
    <property type="entry name" value="Arm-DNA-bind_5"/>
</dbReference>
<feature type="domain" description="Tyr recombinase" evidence="5">
    <location>
        <begin position="223"/>
        <end position="400"/>
    </location>
</feature>
<dbReference type="InterPro" id="IPR025269">
    <property type="entry name" value="SAM-like_dom"/>
</dbReference>
<dbReference type="SUPFAM" id="SSF56349">
    <property type="entry name" value="DNA breaking-rejoining enzymes"/>
    <property type="match status" value="1"/>
</dbReference>
<dbReference type="PROSITE" id="PS51898">
    <property type="entry name" value="TYR_RECOMBINASE"/>
    <property type="match status" value="1"/>
</dbReference>
<dbReference type="CDD" id="cd01185">
    <property type="entry name" value="INTN1_C_like"/>
    <property type="match status" value="1"/>
</dbReference>
<accession>A0ABS3FAK5</accession>
<protein>
    <submittedName>
        <fullName evidence="6">Site-specific integrase</fullName>
    </submittedName>
</protein>
<sequence length="436" mass="50420">MKNSHAFNIGFWLKKTARKPDGQVPIYARIRFEKQRSDLSVHRTVLEDHWCHSSGKVHRGFKGAASINMYLDDIQAKLLDCHRQLMAEGAPISARAIKDRFLGNDKPVQTLKDIFDFHRKHEIPKLAKGTIKNYSGTETYLLRFVKQRYRTSDAPLSLVDYAFLIEFETYLRNCETIVKNIPLSNNGIMKHMERFKKMVTLAHKFGCISRNPFTLYKMKFESYDSDFLEEEEIQRLRNLVLKNSSLDMVRDIFIFSCYTGLSYIEVKLLKTGDIVKGLDGDQWINVRRKKTNTPVKVPLLYDAKCILEKYEYFPDYKKDGSLLPVFSNQKVNKYLKEVVKRAKINKKVTFHVARHTFATTITLMNDVPIETVSKLLGHTKLSTTQKYARVVEKKISKDMSKLKEALKGPKDGGQTLESESAVATNHKRKGHLRVVK</sequence>
<evidence type="ECO:0000256" key="3">
    <source>
        <dbReference type="ARBA" id="ARBA00023172"/>
    </source>
</evidence>
<dbReference type="InterPro" id="IPR010998">
    <property type="entry name" value="Integrase_recombinase_N"/>
</dbReference>
<dbReference type="Pfam" id="PF13102">
    <property type="entry name" value="Phage_int_SAM_5"/>
    <property type="match status" value="1"/>
</dbReference>
<dbReference type="PANTHER" id="PTHR30349:SF64">
    <property type="entry name" value="PROPHAGE INTEGRASE INTD-RELATED"/>
    <property type="match status" value="1"/>
</dbReference>
<dbReference type="Gene3D" id="1.10.150.130">
    <property type="match status" value="1"/>
</dbReference>
<keyword evidence="3" id="KW-0233">DNA recombination</keyword>
<dbReference type="RefSeq" id="WP_207025831.1">
    <property type="nucleotide sequence ID" value="NZ_JAFLNM010000001.1"/>
</dbReference>
<dbReference type="Pfam" id="PF17293">
    <property type="entry name" value="Arm-DNA-bind_5"/>
    <property type="match status" value="1"/>
</dbReference>
<dbReference type="InterPro" id="IPR050090">
    <property type="entry name" value="Tyrosine_recombinase_XerCD"/>
</dbReference>
<evidence type="ECO:0000256" key="4">
    <source>
        <dbReference type="SAM" id="MobiDB-lite"/>
    </source>
</evidence>
<dbReference type="InterPro" id="IPR002104">
    <property type="entry name" value="Integrase_catalytic"/>
</dbReference>
<gene>
    <name evidence="6" type="ORF">J0654_00940</name>
</gene>
<dbReference type="InterPro" id="IPR011010">
    <property type="entry name" value="DNA_brk_join_enz"/>
</dbReference>
<evidence type="ECO:0000313" key="7">
    <source>
        <dbReference type="Proteomes" id="UP000664807"/>
    </source>
</evidence>
<evidence type="ECO:0000256" key="2">
    <source>
        <dbReference type="ARBA" id="ARBA00023125"/>
    </source>
</evidence>
<dbReference type="Pfam" id="PF00589">
    <property type="entry name" value="Phage_integrase"/>
    <property type="match status" value="1"/>
</dbReference>
<organism evidence="6 7">
    <name type="scientific">Flagellimonas profundi</name>
    <dbReference type="NCBI Taxonomy" id="2915620"/>
    <lineage>
        <taxon>Bacteria</taxon>
        <taxon>Pseudomonadati</taxon>
        <taxon>Bacteroidota</taxon>
        <taxon>Flavobacteriia</taxon>
        <taxon>Flavobacteriales</taxon>
        <taxon>Flavobacteriaceae</taxon>
        <taxon>Flagellimonas</taxon>
    </lineage>
</organism>
<evidence type="ECO:0000259" key="5">
    <source>
        <dbReference type="PROSITE" id="PS51898"/>
    </source>
</evidence>
<evidence type="ECO:0000313" key="6">
    <source>
        <dbReference type="EMBL" id="MBO0340183.1"/>
    </source>
</evidence>
<keyword evidence="7" id="KW-1185">Reference proteome</keyword>
<feature type="compositionally biased region" description="Basic residues" evidence="4">
    <location>
        <begin position="425"/>
        <end position="436"/>
    </location>
</feature>
<dbReference type="PANTHER" id="PTHR30349">
    <property type="entry name" value="PHAGE INTEGRASE-RELATED"/>
    <property type="match status" value="1"/>
</dbReference>